<dbReference type="SUPFAM" id="SSF46955">
    <property type="entry name" value="Putative DNA-binding domain"/>
    <property type="match status" value="1"/>
</dbReference>
<dbReference type="GO" id="GO:0003677">
    <property type="term" value="F:DNA binding"/>
    <property type="evidence" value="ECO:0007669"/>
    <property type="project" value="InterPro"/>
</dbReference>
<feature type="domain" description="HTH merR-type" evidence="1">
    <location>
        <begin position="13"/>
        <end position="78"/>
    </location>
</feature>
<evidence type="ECO:0000259" key="1">
    <source>
        <dbReference type="Pfam" id="PF13411"/>
    </source>
</evidence>
<evidence type="ECO:0000313" key="2">
    <source>
        <dbReference type="EMBL" id="RAL27004.1"/>
    </source>
</evidence>
<dbReference type="AlphaFoldDB" id="A0A364K9N9"/>
<gene>
    <name evidence="2" type="ORF">DL897_02900</name>
</gene>
<dbReference type="Pfam" id="PF13411">
    <property type="entry name" value="MerR_1"/>
    <property type="match status" value="1"/>
</dbReference>
<sequence>MYHNIQDIQAYISTREAAEKLQVHARTIRKWIDMFEDYISPDWNERGHYLLTEQSLLRLKDIKERLQEPNKSMRQVREDLIREGKITKETEWAQLDPEKTFRFISENMENMIDMVEELFTRMERFEGHLYTLFEAIENLEQQLATVTHDSIPAGELHKMFDDIRKKQEQLKIELRNAHFTQRMVAVTRESSLPPRKKKKNFLFF</sequence>
<reference evidence="2 3" key="2">
    <citation type="submission" date="2018-06" db="EMBL/GenBank/DDBJ databases">
        <authorList>
            <person name="Zhirakovskaya E."/>
        </authorList>
    </citation>
    <scope>NUCLEOTIDE SEQUENCE [LARGE SCALE GENOMIC DNA]</scope>
    <source>
        <strain evidence="2 3">FBKL4.011</strain>
    </source>
</reference>
<dbReference type="GO" id="GO:0006355">
    <property type="term" value="P:regulation of DNA-templated transcription"/>
    <property type="evidence" value="ECO:0007669"/>
    <property type="project" value="InterPro"/>
</dbReference>
<dbReference type="RefSeq" id="WP_113657609.1">
    <property type="nucleotide sequence ID" value="NZ_KZ845663.1"/>
</dbReference>
<organism evidence="2 3">
    <name type="scientific">Thermoflavimicrobium daqui</name>
    <dbReference type="NCBI Taxonomy" id="2137476"/>
    <lineage>
        <taxon>Bacteria</taxon>
        <taxon>Bacillati</taxon>
        <taxon>Bacillota</taxon>
        <taxon>Bacilli</taxon>
        <taxon>Bacillales</taxon>
        <taxon>Thermoactinomycetaceae</taxon>
        <taxon>Thermoflavimicrobium</taxon>
    </lineage>
</organism>
<dbReference type="EMBL" id="QJKK01000001">
    <property type="protein sequence ID" value="RAL27004.1"/>
    <property type="molecule type" value="Genomic_DNA"/>
</dbReference>
<accession>A0A364K9N9</accession>
<name>A0A364K9N9_9BACL</name>
<keyword evidence="3" id="KW-1185">Reference proteome</keyword>
<dbReference type="InterPro" id="IPR000551">
    <property type="entry name" value="MerR-type_HTH_dom"/>
</dbReference>
<dbReference type="Gene3D" id="1.10.1660.10">
    <property type="match status" value="1"/>
</dbReference>
<proteinExistence type="predicted"/>
<evidence type="ECO:0000313" key="3">
    <source>
        <dbReference type="Proteomes" id="UP000251213"/>
    </source>
</evidence>
<dbReference type="OrthoDB" id="2987320at2"/>
<comment type="caution">
    <text evidence="2">The sequence shown here is derived from an EMBL/GenBank/DDBJ whole genome shotgun (WGS) entry which is preliminary data.</text>
</comment>
<protein>
    <recommendedName>
        <fullName evidence="1">HTH merR-type domain-containing protein</fullName>
    </recommendedName>
</protein>
<dbReference type="Proteomes" id="UP000251213">
    <property type="component" value="Unassembled WGS sequence"/>
</dbReference>
<reference evidence="2 3" key="1">
    <citation type="submission" date="2018-06" db="EMBL/GenBank/DDBJ databases">
        <title>Thermoflavimicrobium daqus sp. nov., a thermophilic microbe isolated from Moutai-flavour Daqu.</title>
        <authorList>
            <person name="Wang X."/>
            <person name="Zhou H."/>
        </authorList>
    </citation>
    <scope>NUCLEOTIDE SEQUENCE [LARGE SCALE GENOMIC DNA]</scope>
    <source>
        <strain evidence="2 3">FBKL4.011</strain>
    </source>
</reference>
<dbReference type="InterPro" id="IPR009061">
    <property type="entry name" value="DNA-bd_dom_put_sf"/>
</dbReference>